<comment type="caution">
    <text evidence="1">The sequence shown here is derived from an EMBL/GenBank/DDBJ whole genome shotgun (WGS) entry which is preliminary data.</text>
</comment>
<sequence length="52" mass="5734">MIEQVKSTNKENSIGVMAREGEPRIIKAIMNTVAKDAYAVDVNSGVRITQKQ</sequence>
<evidence type="ECO:0000313" key="2">
    <source>
        <dbReference type="Proteomes" id="UP000651837"/>
    </source>
</evidence>
<dbReference type="RefSeq" id="WP_170117873.1">
    <property type="nucleotide sequence ID" value="NZ_JACWLN010000007.1"/>
</dbReference>
<dbReference type="Proteomes" id="UP000651837">
    <property type="component" value="Unassembled WGS sequence"/>
</dbReference>
<accession>A0ABR7W4G9</accession>
<proteinExistence type="predicted"/>
<dbReference type="EMBL" id="JACWLN010000007">
    <property type="protein sequence ID" value="MBD1261941.1"/>
    <property type="molecule type" value="Genomic_DNA"/>
</dbReference>
<organism evidence="1 2">
    <name type="scientific">Maribacter polysiphoniae</name>
    <dbReference type="NCBI Taxonomy" id="429344"/>
    <lineage>
        <taxon>Bacteria</taxon>
        <taxon>Pseudomonadati</taxon>
        <taxon>Bacteroidota</taxon>
        <taxon>Flavobacteriia</taxon>
        <taxon>Flavobacteriales</taxon>
        <taxon>Flavobacteriaceae</taxon>
        <taxon>Maribacter</taxon>
    </lineage>
</organism>
<protein>
    <submittedName>
        <fullName evidence="1">Uncharacterized protein</fullName>
    </submittedName>
</protein>
<keyword evidence="2" id="KW-1185">Reference proteome</keyword>
<evidence type="ECO:0000313" key="1">
    <source>
        <dbReference type="EMBL" id="MBD1261941.1"/>
    </source>
</evidence>
<reference evidence="1 2" key="1">
    <citation type="submission" date="2020-07" db="EMBL/GenBank/DDBJ databases">
        <title>The draft genome sequence of Maribacter polysiphoniae KCTC 22021.</title>
        <authorList>
            <person name="Mu L."/>
        </authorList>
    </citation>
    <scope>NUCLEOTIDE SEQUENCE [LARGE SCALE GENOMIC DNA]</scope>
    <source>
        <strain evidence="1 2">KCTC 22021</strain>
    </source>
</reference>
<name>A0ABR7W4G9_9FLAO</name>
<gene>
    <name evidence="1" type="ORF">HZY62_15160</name>
</gene>